<evidence type="ECO:0000313" key="4">
    <source>
        <dbReference type="EMBL" id="QWT48921.1"/>
    </source>
</evidence>
<name>A0A975SM80_9RHOO</name>
<dbReference type="Proteomes" id="UP000683428">
    <property type="component" value="Chromosome"/>
</dbReference>
<evidence type="ECO:0000256" key="1">
    <source>
        <dbReference type="SAM" id="MobiDB-lite"/>
    </source>
</evidence>
<dbReference type="KEGG" id="aiq:Azoinq_14020"/>
<protein>
    <submittedName>
        <fullName evidence="4">Thermonuclease family protein</fullName>
    </submittedName>
</protein>
<dbReference type="EMBL" id="CP064782">
    <property type="protein sequence ID" value="QWT48921.1"/>
    <property type="molecule type" value="Genomic_DNA"/>
</dbReference>
<accession>A0A975SM80</accession>
<dbReference type="PROSITE" id="PS01123">
    <property type="entry name" value="TNASE_1"/>
    <property type="match status" value="1"/>
</dbReference>
<dbReference type="SMART" id="SM00318">
    <property type="entry name" value="SNc"/>
    <property type="match status" value="1"/>
</dbReference>
<reference evidence="4" key="1">
    <citation type="submission" date="2020-11" db="EMBL/GenBank/DDBJ databases">
        <title>Azospira inquinata sp. nov.</title>
        <authorList>
            <person name="Moe W.M."/>
            <person name="Mikes M.C."/>
        </authorList>
    </citation>
    <scope>NUCLEOTIDE SEQUENCE</scope>
    <source>
        <strain evidence="4">Azo-3</strain>
    </source>
</reference>
<dbReference type="AlphaFoldDB" id="A0A975SM80"/>
<sequence>MKRSLLLLLGLTLLNGLTMAELSAAEPAYTARVIKVVDGDTLWVQKGKQTQRIRLAGIDAPELRQKYGEHARQSLSEMCLDQSAHIQPRTLGRRHPQPNLTLAAVRCHGQDVALSQLRHGMAWWSRQQARFQPAAEAQAFEIAESKAQFESLGLWGDESPLAPWEWRSQHPEATKAPVKPGKNAKIKGKVKKRLQP</sequence>
<feature type="domain" description="TNase-like" evidence="3">
    <location>
        <begin position="27"/>
        <end position="157"/>
    </location>
</feature>
<dbReference type="PROSITE" id="PS50830">
    <property type="entry name" value="TNASE_3"/>
    <property type="match status" value="1"/>
</dbReference>
<organism evidence="4 5">
    <name type="scientific">Azospira inquinata</name>
    <dbReference type="NCBI Taxonomy" id="2785627"/>
    <lineage>
        <taxon>Bacteria</taxon>
        <taxon>Pseudomonadati</taxon>
        <taxon>Pseudomonadota</taxon>
        <taxon>Betaproteobacteria</taxon>
        <taxon>Rhodocyclales</taxon>
        <taxon>Rhodocyclaceae</taxon>
        <taxon>Azospira</taxon>
    </lineage>
</organism>
<feature type="signal peptide" evidence="2">
    <location>
        <begin position="1"/>
        <end position="20"/>
    </location>
</feature>
<dbReference type="InterPro" id="IPR016071">
    <property type="entry name" value="Staphylococal_nuclease_OB-fold"/>
</dbReference>
<evidence type="ECO:0000313" key="5">
    <source>
        <dbReference type="Proteomes" id="UP000683428"/>
    </source>
</evidence>
<keyword evidence="5" id="KW-1185">Reference proteome</keyword>
<proteinExistence type="predicted"/>
<dbReference type="RefSeq" id="WP_216128285.1">
    <property type="nucleotide sequence ID" value="NZ_CP064782.1"/>
</dbReference>
<feature type="compositionally biased region" description="Basic residues" evidence="1">
    <location>
        <begin position="182"/>
        <end position="196"/>
    </location>
</feature>
<dbReference type="PANTHER" id="PTHR12302">
    <property type="entry name" value="EBNA2 BINDING PROTEIN P100"/>
    <property type="match status" value="1"/>
</dbReference>
<dbReference type="PANTHER" id="PTHR12302:SF3">
    <property type="entry name" value="SERINE_THREONINE-PROTEIN KINASE 31"/>
    <property type="match status" value="1"/>
</dbReference>
<keyword evidence="2" id="KW-0732">Signal</keyword>
<dbReference type="GO" id="GO:0004518">
    <property type="term" value="F:nuclease activity"/>
    <property type="evidence" value="ECO:0007669"/>
    <property type="project" value="InterPro"/>
</dbReference>
<evidence type="ECO:0000259" key="3">
    <source>
        <dbReference type="PROSITE" id="PS50830"/>
    </source>
</evidence>
<dbReference type="Pfam" id="PF00565">
    <property type="entry name" value="SNase"/>
    <property type="match status" value="1"/>
</dbReference>
<dbReference type="InterPro" id="IPR002071">
    <property type="entry name" value="Thermonucl_AS"/>
</dbReference>
<feature type="chain" id="PRO_5038069924" evidence="2">
    <location>
        <begin position="21"/>
        <end position="196"/>
    </location>
</feature>
<evidence type="ECO:0000256" key="2">
    <source>
        <dbReference type="SAM" id="SignalP"/>
    </source>
</evidence>
<gene>
    <name evidence="4" type="ORF">Azoinq_14020</name>
</gene>
<dbReference type="GO" id="GO:0003676">
    <property type="term" value="F:nucleic acid binding"/>
    <property type="evidence" value="ECO:0007669"/>
    <property type="project" value="InterPro"/>
</dbReference>
<feature type="region of interest" description="Disordered" evidence="1">
    <location>
        <begin position="164"/>
        <end position="196"/>
    </location>
</feature>